<dbReference type="PANTHER" id="PTHR43048">
    <property type="entry name" value="METHYLMALONYL-COA EPIMERASE"/>
    <property type="match status" value="1"/>
</dbReference>
<evidence type="ECO:0000256" key="1">
    <source>
        <dbReference type="ARBA" id="ARBA00022723"/>
    </source>
</evidence>
<keyword evidence="1" id="KW-0479">Metal-binding</keyword>
<dbReference type="InterPro" id="IPR037523">
    <property type="entry name" value="VOC_core"/>
</dbReference>
<dbReference type="Pfam" id="PF00903">
    <property type="entry name" value="Glyoxalase"/>
    <property type="match status" value="1"/>
</dbReference>
<dbReference type="GO" id="GO:0046491">
    <property type="term" value="P:L-methylmalonyl-CoA metabolic process"/>
    <property type="evidence" value="ECO:0007669"/>
    <property type="project" value="TreeGrafter"/>
</dbReference>
<reference evidence="3 4" key="1">
    <citation type="journal article" date="2017" name="ISME J.">
        <title>Energy and carbon metabolisms in a deep terrestrial subsurface fluid microbial community.</title>
        <authorList>
            <person name="Momper L."/>
            <person name="Jungbluth S.P."/>
            <person name="Lee M.D."/>
            <person name="Amend J.P."/>
        </authorList>
    </citation>
    <scope>NUCLEOTIDE SEQUENCE [LARGE SCALE GENOMIC DNA]</scope>
    <source>
        <strain evidence="3">SURF_17</strain>
    </source>
</reference>
<dbReference type="Gene3D" id="3.10.180.10">
    <property type="entry name" value="2,3-Dihydroxybiphenyl 1,2-Dioxygenase, domain 1"/>
    <property type="match status" value="1"/>
</dbReference>
<dbReference type="CDD" id="cd06587">
    <property type="entry name" value="VOC"/>
    <property type="match status" value="1"/>
</dbReference>
<organism evidence="3 4">
    <name type="scientific">Candidatus Abyssobacteria bacterium SURF_17</name>
    <dbReference type="NCBI Taxonomy" id="2093361"/>
    <lineage>
        <taxon>Bacteria</taxon>
        <taxon>Pseudomonadati</taxon>
        <taxon>Candidatus Hydrogenedentota</taxon>
        <taxon>Candidatus Abyssobacteria</taxon>
    </lineage>
</organism>
<comment type="caution">
    <text evidence="3">The sequence shown here is derived from an EMBL/GenBank/DDBJ whole genome shotgun (WGS) entry which is preliminary data.</text>
</comment>
<dbReference type="GO" id="GO:0046872">
    <property type="term" value="F:metal ion binding"/>
    <property type="evidence" value="ECO:0007669"/>
    <property type="project" value="UniProtKB-KW"/>
</dbReference>
<gene>
    <name evidence="3" type="ORF">C4532_02570</name>
</gene>
<dbReference type="InterPro" id="IPR051785">
    <property type="entry name" value="MMCE/EMCE_epimerase"/>
</dbReference>
<dbReference type="Proteomes" id="UP000285961">
    <property type="component" value="Unassembled WGS sequence"/>
</dbReference>
<dbReference type="InterPro" id="IPR004360">
    <property type="entry name" value="Glyas_Fos-R_dOase_dom"/>
</dbReference>
<dbReference type="AlphaFoldDB" id="A0A419F7Q6"/>
<dbReference type="PANTHER" id="PTHR43048:SF5">
    <property type="entry name" value="BLR5325 PROTEIN"/>
    <property type="match status" value="1"/>
</dbReference>
<feature type="domain" description="VOC" evidence="2">
    <location>
        <begin position="4"/>
        <end position="120"/>
    </location>
</feature>
<evidence type="ECO:0000313" key="4">
    <source>
        <dbReference type="Proteomes" id="UP000285961"/>
    </source>
</evidence>
<accession>A0A419F7Q6</accession>
<dbReference type="EMBL" id="QZKI01000015">
    <property type="protein sequence ID" value="RJP74446.1"/>
    <property type="molecule type" value="Genomic_DNA"/>
</dbReference>
<name>A0A419F7Q6_9BACT</name>
<dbReference type="GO" id="GO:0004493">
    <property type="term" value="F:methylmalonyl-CoA epimerase activity"/>
    <property type="evidence" value="ECO:0007669"/>
    <property type="project" value="TreeGrafter"/>
</dbReference>
<evidence type="ECO:0000313" key="3">
    <source>
        <dbReference type="EMBL" id="RJP74446.1"/>
    </source>
</evidence>
<dbReference type="SUPFAM" id="SSF54593">
    <property type="entry name" value="Glyoxalase/Bleomycin resistance protein/Dihydroxybiphenyl dioxygenase"/>
    <property type="match status" value="1"/>
</dbReference>
<protein>
    <submittedName>
        <fullName evidence="3">VOC family protein</fullName>
    </submittedName>
</protein>
<sequence length="124" mass="13295">MRFEFDHVHLNSSDAKGAADFYVEKFDGKRVGEVEVAGTQMVIVDFGGTRFLINERPPGAPPAGSSVDHIGFRVADVEAAAEELKRRGAEFLMEPVSLGEGVTIAFVTGPDGVMIELSQEGGRV</sequence>
<evidence type="ECO:0000259" key="2">
    <source>
        <dbReference type="PROSITE" id="PS51819"/>
    </source>
</evidence>
<dbReference type="PROSITE" id="PS51819">
    <property type="entry name" value="VOC"/>
    <property type="match status" value="1"/>
</dbReference>
<dbReference type="InterPro" id="IPR029068">
    <property type="entry name" value="Glyas_Bleomycin-R_OHBP_Dase"/>
</dbReference>
<proteinExistence type="predicted"/>